<name>A0A382JQ16_9ZZZZ</name>
<organism evidence="1">
    <name type="scientific">marine metagenome</name>
    <dbReference type="NCBI Taxonomy" id="408172"/>
    <lineage>
        <taxon>unclassified sequences</taxon>
        <taxon>metagenomes</taxon>
        <taxon>ecological metagenomes</taxon>
    </lineage>
</organism>
<protein>
    <submittedName>
        <fullName evidence="1">Uncharacterized protein</fullName>
    </submittedName>
</protein>
<sequence length="30" mass="3233">MSIAALELGKTTRFSGLVRLPGGQFGRQKI</sequence>
<gene>
    <name evidence="1" type="ORF">METZ01_LOCUS266147</name>
</gene>
<reference evidence="1" key="1">
    <citation type="submission" date="2018-05" db="EMBL/GenBank/DDBJ databases">
        <authorList>
            <person name="Lanie J.A."/>
            <person name="Ng W.-L."/>
            <person name="Kazmierczak K.M."/>
            <person name="Andrzejewski T.M."/>
            <person name="Davidsen T.M."/>
            <person name="Wayne K.J."/>
            <person name="Tettelin H."/>
            <person name="Glass J.I."/>
            <person name="Rusch D."/>
            <person name="Podicherti R."/>
            <person name="Tsui H.-C.T."/>
            <person name="Winkler M.E."/>
        </authorList>
    </citation>
    <scope>NUCLEOTIDE SEQUENCE</scope>
</reference>
<proteinExistence type="predicted"/>
<evidence type="ECO:0000313" key="1">
    <source>
        <dbReference type="EMBL" id="SVC13293.1"/>
    </source>
</evidence>
<accession>A0A382JQ16</accession>
<dbReference type="EMBL" id="UINC01075274">
    <property type="protein sequence ID" value="SVC13293.1"/>
    <property type="molecule type" value="Genomic_DNA"/>
</dbReference>
<dbReference type="AlphaFoldDB" id="A0A382JQ16"/>